<feature type="chain" id="PRO_5021987952" evidence="2">
    <location>
        <begin position="26"/>
        <end position="195"/>
    </location>
</feature>
<keyword evidence="2" id="KW-0732">Signal</keyword>
<dbReference type="AlphaFoldDB" id="A0A517SZ71"/>
<evidence type="ECO:0000256" key="1">
    <source>
        <dbReference type="SAM" id="MobiDB-lite"/>
    </source>
</evidence>
<feature type="signal peptide" evidence="2">
    <location>
        <begin position="1"/>
        <end position="25"/>
    </location>
</feature>
<protein>
    <submittedName>
        <fullName evidence="3">Uncharacterized protein</fullName>
    </submittedName>
</protein>
<name>A0A517SZ71_9BACT</name>
<proteinExistence type="predicted"/>
<feature type="region of interest" description="Disordered" evidence="1">
    <location>
        <begin position="165"/>
        <end position="195"/>
    </location>
</feature>
<evidence type="ECO:0000313" key="4">
    <source>
        <dbReference type="Proteomes" id="UP000315003"/>
    </source>
</evidence>
<dbReference type="Proteomes" id="UP000315003">
    <property type="component" value="Chromosome"/>
</dbReference>
<evidence type="ECO:0000256" key="2">
    <source>
        <dbReference type="SAM" id="SignalP"/>
    </source>
</evidence>
<dbReference type="EMBL" id="CP036272">
    <property type="protein sequence ID" value="QDT61382.1"/>
    <property type="molecule type" value="Genomic_DNA"/>
</dbReference>
<gene>
    <name evidence="3" type="ORF">SV7mr_39170</name>
</gene>
<organism evidence="3 4">
    <name type="scientific">Stieleria bergensis</name>
    <dbReference type="NCBI Taxonomy" id="2528025"/>
    <lineage>
        <taxon>Bacteria</taxon>
        <taxon>Pseudomonadati</taxon>
        <taxon>Planctomycetota</taxon>
        <taxon>Planctomycetia</taxon>
        <taxon>Pirellulales</taxon>
        <taxon>Pirellulaceae</taxon>
        <taxon>Stieleria</taxon>
    </lineage>
</organism>
<sequence precursor="true">MRYRYFVLITAFLLFPFAISQSVHGQGRGFRGGRSTPQDDNRRVADQNLVHFLLNNHDKIKRTVKEIPNGVETTTESDDAQVAAKIQEHVRWMKVRVEKSKPIRMRDLLFRELFQHTDKIKMVVKSTDKGVHVTETSNDPYVAKLIQAHAKVVSGFVAKGFAEARQNHSAPSRVEAPNEVPAARKNNPGRENRKK</sequence>
<accession>A0A517SZ71</accession>
<evidence type="ECO:0000313" key="3">
    <source>
        <dbReference type="EMBL" id="QDT61382.1"/>
    </source>
</evidence>
<reference evidence="3 4" key="1">
    <citation type="submission" date="2019-02" db="EMBL/GenBank/DDBJ databases">
        <title>Deep-cultivation of Planctomycetes and their phenomic and genomic characterization uncovers novel biology.</title>
        <authorList>
            <person name="Wiegand S."/>
            <person name="Jogler M."/>
            <person name="Boedeker C."/>
            <person name="Pinto D."/>
            <person name="Vollmers J."/>
            <person name="Rivas-Marin E."/>
            <person name="Kohn T."/>
            <person name="Peeters S.H."/>
            <person name="Heuer A."/>
            <person name="Rast P."/>
            <person name="Oberbeckmann S."/>
            <person name="Bunk B."/>
            <person name="Jeske O."/>
            <person name="Meyerdierks A."/>
            <person name="Storesund J.E."/>
            <person name="Kallscheuer N."/>
            <person name="Luecker S."/>
            <person name="Lage O.M."/>
            <person name="Pohl T."/>
            <person name="Merkel B.J."/>
            <person name="Hornburger P."/>
            <person name="Mueller R.-W."/>
            <person name="Bruemmer F."/>
            <person name="Labrenz M."/>
            <person name="Spormann A.M."/>
            <person name="Op den Camp H."/>
            <person name="Overmann J."/>
            <person name="Amann R."/>
            <person name="Jetten M.S.M."/>
            <person name="Mascher T."/>
            <person name="Medema M.H."/>
            <person name="Devos D.P."/>
            <person name="Kaster A.-K."/>
            <person name="Ovreas L."/>
            <person name="Rohde M."/>
            <person name="Galperin M.Y."/>
            <person name="Jogler C."/>
        </authorList>
    </citation>
    <scope>NUCLEOTIDE SEQUENCE [LARGE SCALE GENOMIC DNA]</scope>
    <source>
        <strain evidence="3 4">SV_7m_r</strain>
    </source>
</reference>
<keyword evidence="4" id="KW-1185">Reference proteome</keyword>